<reference evidence="2 3" key="1">
    <citation type="journal article" date="2021" name="Plant Biotechnol. J.">
        <title>Multi-omics assisted identification of the key and species-specific regulatory components of drought-tolerant mechanisms in Gossypium stocksii.</title>
        <authorList>
            <person name="Yu D."/>
            <person name="Ke L."/>
            <person name="Zhang D."/>
            <person name="Wu Y."/>
            <person name="Sun Y."/>
            <person name="Mei J."/>
            <person name="Sun J."/>
            <person name="Sun Y."/>
        </authorList>
    </citation>
    <scope>NUCLEOTIDE SEQUENCE [LARGE SCALE GENOMIC DNA]</scope>
    <source>
        <strain evidence="3">cv. E1</strain>
        <tissue evidence="2">Leaf</tissue>
    </source>
</reference>
<evidence type="ECO:0000313" key="3">
    <source>
        <dbReference type="Proteomes" id="UP000828251"/>
    </source>
</evidence>
<dbReference type="SUPFAM" id="SSF56672">
    <property type="entry name" value="DNA/RNA polymerases"/>
    <property type="match status" value="1"/>
</dbReference>
<dbReference type="OrthoDB" id="1934719at2759"/>
<dbReference type="PANTHER" id="PTHR33116">
    <property type="entry name" value="REVERSE TRANSCRIPTASE ZINC-BINDING DOMAIN-CONTAINING PROTEIN-RELATED-RELATED"/>
    <property type="match status" value="1"/>
</dbReference>
<dbReference type="PROSITE" id="PS50878">
    <property type="entry name" value="RT_POL"/>
    <property type="match status" value="1"/>
</dbReference>
<proteinExistence type="predicted"/>
<comment type="caution">
    <text evidence="2">The sequence shown here is derived from an EMBL/GenBank/DDBJ whole genome shotgun (WGS) entry which is preliminary data.</text>
</comment>
<dbReference type="EMBL" id="JAIQCV010000009">
    <property type="protein sequence ID" value="KAH1066614.1"/>
    <property type="molecule type" value="Genomic_DNA"/>
</dbReference>
<evidence type="ECO:0000313" key="2">
    <source>
        <dbReference type="EMBL" id="KAH1066614.1"/>
    </source>
</evidence>
<accession>A0A9D3V2V3</accession>
<dbReference type="InterPro" id="IPR043502">
    <property type="entry name" value="DNA/RNA_pol_sf"/>
</dbReference>
<organism evidence="2 3">
    <name type="scientific">Gossypium stocksii</name>
    <dbReference type="NCBI Taxonomy" id="47602"/>
    <lineage>
        <taxon>Eukaryota</taxon>
        <taxon>Viridiplantae</taxon>
        <taxon>Streptophyta</taxon>
        <taxon>Embryophyta</taxon>
        <taxon>Tracheophyta</taxon>
        <taxon>Spermatophyta</taxon>
        <taxon>Magnoliopsida</taxon>
        <taxon>eudicotyledons</taxon>
        <taxon>Gunneridae</taxon>
        <taxon>Pentapetalae</taxon>
        <taxon>rosids</taxon>
        <taxon>malvids</taxon>
        <taxon>Malvales</taxon>
        <taxon>Malvaceae</taxon>
        <taxon>Malvoideae</taxon>
        <taxon>Gossypium</taxon>
    </lineage>
</organism>
<gene>
    <name evidence="2" type="ORF">J1N35_031601</name>
</gene>
<dbReference type="AlphaFoldDB" id="A0A9D3V2V3"/>
<dbReference type="Proteomes" id="UP000828251">
    <property type="component" value="Unassembled WGS sequence"/>
</dbReference>
<evidence type="ECO:0000259" key="1">
    <source>
        <dbReference type="PROSITE" id="PS50878"/>
    </source>
</evidence>
<protein>
    <recommendedName>
        <fullName evidence="1">Reverse transcriptase domain-containing protein</fullName>
    </recommendedName>
</protein>
<dbReference type="Pfam" id="PF00078">
    <property type="entry name" value="RVT_1"/>
    <property type="match status" value="1"/>
</dbReference>
<feature type="domain" description="Reverse transcriptase" evidence="1">
    <location>
        <begin position="1"/>
        <end position="336"/>
    </location>
</feature>
<name>A0A9D3V2V3_9ROSI</name>
<dbReference type="PANTHER" id="PTHR33116:SF75">
    <property type="entry name" value="RIBONUCLEASE H PROTEIN"/>
    <property type="match status" value="1"/>
</dbReference>
<sequence>MAFFHRAVKFKVKRKIIFGMRIDNSWFSEPKELKENVFNFFRNHFNCPSRRWGLDLALKFKRLKDAEVLSLGKSFSMEEIKEAVWSCDENKAPGTDGFNLCFFRKCWEVVHEDLFEMMVNFFNFGKLEKSINSSFIALIPKNNNLRDIFDFRRISLLGFAKAYDCVRWDFLEQVLLKMGFGIRWTGWMMECVSSARVAVLVNGSTTKEFRMFRGLRQGDLLSPFLFILVTEVLHLLLGETENLGVIEGFKEVIRGHSVSHLQFADDTILFLRADEDVVRNTKYILWCFETFSGLSINFRKSCLVGFDVEKEFMFRMAAICKCKIEALPFMYLGIPLGADPKKISTWNGIVEKVERKLAGWKCRSLSWAGRVICINIVLSSLPIYYMSIFQAPIAVIKKIDKSRRNFLWGGVGGQRRMVKVNWNLICLPKAKGEREW</sequence>
<keyword evidence="3" id="KW-1185">Reference proteome</keyword>
<dbReference type="InterPro" id="IPR000477">
    <property type="entry name" value="RT_dom"/>
</dbReference>